<comment type="caution">
    <text evidence="10">The sequence shown here is derived from an EMBL/GenBank/DDBJ whole genome shotgun (WGS) entry which is preliminary data.</text>
</comment>
<dbReference type="AlphaFoldDB" id="A0A219B2W7"/>
<evidence type="ECO:0000259" key="9">
    <source>
        <dbReference type="Pfam" id="PF08501"/>
    </source>
</evidence>
<feature type="binding site" evidence="7">
    <location>
        <begin position="135"/>
        <end position="139"/>
    </location>
    <ligand>
        <name>NADP(+)</name>
        <dbReference type="ChEBI" id="CHEBI:58349"/>
    </ligand>
</feature>
<evidence type="ECO:0000256" key="1">
    <source>
        <dbReference type="ARBA" id="ARBA00004871"/>
    </source>
</evidence>
<evidence type="ECO:0000313" key="10">
    <source>
        <dbReference type="EMBL" id="OWV32680.1"/>
    </source>
</evidence>
<evidence type="ECO:0000256" key="4">
    <source>
        <dbReference type="ARBA" id="ARBA00023002"/>
    </source>
</evidence>
<dbReference type="EC" id="1.1.1.25" evidence="2 7"/>
<feature type="binding site" evidence="7">
    <location>
        <begin position="159"/>
        <end position="164"/>
    </location>
    <ligand>
        <name>NADP(+)</name>
        <dbReference type="ChEBI" id="CHEBI:58349"/>
    </ligand>
</feature>
<dbReference type="EMBL" id="NFZT01000001">
    <property type="protein sequence ID" value="OWV32680.1"/>
    <property type="molecule type" value="Genomic_DNA"/>
</dbReference>
<evidence type="ECO:0000256" key="3">
    <source>
        <dbReference type="ARBA" id="ARBA00022857"/>
    </source>
</evidence>
<evidence type="ECO:0000256" key="7">
    <source>
        <dbReference type="HAMAP-Rule" id="MF_00222"/>
    </source>
</evidence>
<dbReference type="CDD" id="cd01065">
    <property type="entry name" value="NAD_bind_Shikimate_DH"/>
    <property type="match status" value="1"/>
</dbReference>
<dbReference type="InterPro" id="IPR013708">
    <property type="entry name" value="Shikimate_DH-bd_N"/>
</dbReference>
<feature type="binding site" evidence="7">
    <location>
        <begin position="24"/>
        <end position="26"/>
    </location>
    <ligand>
        <name>shikimate</name>
        <dbReference type="ChEBI" id="CHEBI:36208"/>
    </ligand>
</feature>
<keyword evidence="7" id="KW-0028">Amino-acid biosynthesis</keyword>
<dbReference type="InterPro" id="IPR006151">
    <property type="entry name" value="Shikm_DH/Glu-tRNA_Rdtase"/>
</dbReference>
<comment type="subunit">
    <text evidence="7">Homodimer.</text>
</comment>
<dbReference type="GO" id="GO:0050661">
    <property type="term" value="F:NADP binding"/>
    <property type="evidence" value="ECO:0007669"/>
    <property type="project" value="TreeGrafter"/>
</dbReference>
<protein>
    <recommendedName>
        <fullName evidence="2 7">Shikimate dehydrogenase (NADP(+))</fullName>
        <shortName evidence="7">SDH</shortName>
        <ecNumber evidence="2 7">1.1.1.25</ecNumber>
    </recommendedName>
</protein>
<feature type="binding site" evidence="7">
    <location>
        <position position="113"/>
    </location>
    <ligand>
        <name>shikimate</name>
        <dbReference type="ChEBI" id="CHEBI:36208"/>
    </ligand>
</feature>
<keyword evidence="11" id="KW-1185">Reference proteome</keyword>
<dbReference type="Pfam" id="PF01488">
    <property type="entry name" value="Shikimate_DH"/>
    <property type="match status" value="1"/>
</dbReference>
<feature type="binding site" evidence="7">
    <location>
        <position position="222"/>
    </location>
    <ligand>
        <name>NADP(+)</name>
        <dbReference type="ChEBI" id="CHEBI:58349"/>
    </ligand>
</feature>
<dbReference type="GO" id="GO:0005829">
    <property type="term" value="C:cytosol"/>
    <property type="evidence" value="ECO:0007669"/>
    <property type="project" value="TreeGrafter"/>
</dbReference>
<dbReference type="Proteomes" id="UP000198462">
    <property type="component" value="Unassembled WGS sequence"/>
</dbReference>
<feature type="binding site" evidence="7">
    <location>
        <position position="245"/>
    </location>
    <ligand>
        <name>NADP(+)</name>
        <dbReference type="ChEBI" id="CHEBI:58349"/>
    </ligand>
</feature>
<feature type="active site" description="Proton acceptor" evidence="7">
    <location>
        <position position="76"/>
    </location>
</feature>
<name>A0A219B2W7_9SPHN</name>
<dbReference type="RefSeq" id="WP_088711473.1">
    <property type="nucleotide sequence ID" value="NZ_NFZT01000001.1"/>
</dbReference>
<dbReference type="InterPro" id="IPR046346">
    <property type="entry name" value="Aminoacid_DH-like_N_sf"/>
</dbReference>
<dbReference type="GO" id="GO:0008652">
    <property type="term" value="P:amino acid biosynthetic process"/>
    <property type="evidence" value="ECO:0007669"/>
    <property type="project" value="UniProtKB-KW"/>
</dbReference>
<comment type="catalytic activity">
    <reaction evidence="6 7">
        <text>shikimate + NADP(+) = 3-dehydroshikimate + NADPH + H(+)</text>
        <dbReference type="Rhea" id="RHEA:17737"/>
        <dbReference type="ChEBI" id="CHEBI:15378"/>
        <dbReference type="ChEBI" id="CHEBI:16630"/>
        <dbReference type="ChEBI" id="CHEBI:36208"/>
        <dbReference type="ChEBI" id="CHEBI:57783"/>
        <dbReference type="ChEBI" id="CHEBI:58349"/>
        <dbReference type="EC" id="1.1.1.25"/>
    </reaction>
</comment>
<keyword evidence="5 7" id="KW-0057">Aromatic amino acid biosynthesis</keyword>
<keyword evidence="3 7" id="KW-0521">NADP</keyword>
<dbReference type="GO" id="GO:0009423">
    <property type="term" value="P:chorismate biosynthetic process"/>
    <property type="evidence" value="ECO:0007669"/>
    <property type="project" value="UniProtKB-UniRule"/>
</dbReference>
<proteinExistence type="inferred from homology"/>
<dbReference type="GO" id="GO:0004764">
    <property type="term" value="F:shikimate 3-dehydrogenase (NADP+) activity"/>
    <property type="evidence" value="ECO:0007669"/>
    <property type="project" value="UniProtKB-UniRule"/>
</dbReference>
<dbReference type="GO" id="GO:0009073">
    <property type="term" value="P:aromatic amino acid family biosynthetic process"/>
    <property type="evidence" value="ECO:0007669"/>
    <property type="project" value="UniProtKB-KW"/>
</dbReference>
<evidence type="ECO:0000313" key="11">
    <source>
        <dbReference type="Proteomes" id="UP000198462"/>
    </source>
</evidence>
<organism evidence="10 11">
    <name type="scientific">Pacificimonas flava</name>
    <dbReference type="NCBI Taxonomy" id="1234595"/>
    <lineage>
        <taxon>Bacteria</taxon>
        <taxon>Pseudomonadati</taxon>
        <taxon>Pseudomonadota</taxon>
        <taxon>Alphaproteobacteria</taxon>
        <taxon>Sphingomonadales</taxon>
        <taxon>Sphingosinicellaceae</taxon>
        <taxon>Pacificimonas</taxon>
    </lineage>
</organism>
<dbReference type="Pfam" id="PF08501">
    <property type="entry name" value="Shikimate_dh_N"/>
    <property type="match status" value="1"/>
</dbReference>
<dbReference type="PANTHER" id="PTHR21089">
    <property type="entry name" value="SHIKIMATE DEHYDROGENASE"/>
    <property type="match status" value="1"/>
</dbReference>
<dbReference type="GO" id="GO:0019632">
    <property type="term" value="P:shikimate metabolic process"/>
    <property type="evidence" value="ECO:0007669"/>
    <property type="project" value="TreeGrafter"/>
</dbReference>
<feature type="domain" description="Quinate/shikimate 5-dehydrogenase/glutamyl-tRNA reductase" evidence="8">
    <location>
        <begin position="125"/>
        <end position="173"/>
    </location>
</feature>
<dbReference type="Gene3D" id="3.40.50.720">
    <property type="entry name" value="NAD(P)-binding Rossmann-like Domain"/>
    <property type="match status" value="1"/>
</dbReference>
<sequence length="279" mass="29461">MNWRELPPAGRPYAEVIGDPISHSKSPDIHGFWLERLGIDAAYRHAHVPAEDLEAYFDARRKDPEWRGCNATLPHKLAALRLADRRSAGAEAVGAANCIMPAGDGALLSDNSDVGGFLEPLGRDNLVGKRAAVIGAGGAARAVVYALANRGADRITVLNRTPAKARALVDELAPGRGDAAGIDAGLVPADLLVNASSLGMTGQAPLKLDLSPLLPGATVYDIVYAPLDTALLQDARARGLVTIDGLSMLIGQARSAFSMFFGREPAMTDDKLLRQRLTA</sequence>
<reference evidence="11" key="1">
    <citation type="submission" date="2017-05" db="EMBL/GenBank/DDBJ databases">
        <authorList>
            <person name="Lin X."/>
        </authorList>
    </citation>
    <scope>NUCLEOTIDE SEQUENCE [LARGE SCALE GENOMIC DNA]</scope>
    <source>
        <strain evidence="11">JLT2012</strain>
    </source>
</reference>
<accession>A0A219B2W7</accession>
<feature type="binding site" evidence="7">
    <location>
        <position position="97"/>
    </location>
    <ligand>
        <name>shikimate</name>
        <dbReference type="ChEBI" id="CHEBI:36208"/>
    </ligand>
</feature>
<feature type="binding site" evidence="7">
    <location>
        <position position="252"/>
    </location>
    <ligand>
        <name>shikimate</name>
        <dbReference type="ChEBI" id="CHEBI:36208"/>
    </ligand>
</feature>
<feature type="binding site" evidence="7">
    <location>
        <position position="72"/>
    </location>
    <ligand>
        <name>shikimate</name>
        <dbReference type="ChEBI" id="CHEBI:36208"/>
    </ligand>
</feature>
<evidence type="ECO:0000256" key="2">
    <source>
        <dbReference type="ARBA" id="ARBA00012962"/>
    </source>
</evidence>
<dbReference type="OrthoDB" id="9792692at2"/>
<evidence type="ECO:0000256" key="5">
    <source>
        <dbReference type="ARBA" id="ARBA00023141"/>
    </source>
</evidence>
<keyword evidence="4 7" id="KW-0560">Oxidoreductase</keyword>
<dbReference type="InterPro" id="IPR022893">
    <property type="entry name" value="Shikimate_DH_fam"/>
</dbReference>
<feature type="domain" description="Shikimate dehydrogenase substrate binding N-terminal" evidence="9">
    <location>
        <begin position="16"/>
        <end position="99"/>
    </location>
</feature>
<gene>
    <name evidence="7" type="primary">aroE</name>
    <name evidence="10" type="ORF">B5C34_03930</name>
</gene>
<evidence type="ECO:0000256" key="6">
    <source>
        <dbReference type="ARBA" id="ARBA00049442"/>
    </source>
</evidence>
<comment type="caution">
    <text evidence="7">Lacks conserved residue(s) required for the propagation of feature annotation.</text>
</comment>
<dbReference type="SUPFAM" id="SSF51735">
    <property type="entry name" value="NAD(P)-binding Rossmann-fold domains"/>
    <property type="match status" value="1"/>
</dbReference>
<dbReference type="SUPFAM" id="SSF53223">
    <property type="entry name" value="Aminoacid dehydrogenase-like, N-terminal domain"/>
    <property type="match status" value="1"/>
</dbReference>
<comment type="similarity">
    <text evidence="7">Belongs to the shikimate dehydrogenase family.</text>
</comment>
<feature type="binding site" evidence="7">
    <location>
        <position position="224"/>
    </location>
    <ligand>
        <name>shikimate</name>
        <dbReference type="ChEBI" id="CHEBI:36208"/>
    </ligand>
</feature>
<dbReference type="Gene3D" id="3.40.50.10860">
    <property type="entry name" value="Leucine Dehydrogenase, chain A, domain 1"/>
    <property type="match status" value="1"/>
</dbReference>
<comment type="function">
    <text evidence="7">Involved in the biosynthesis of the chorismate, which leads to the biosynthesis of aromatic amino acids. Catalyzes the reversible NADPH linked reduction of 3-dehydroshikimate (DHSA) to yield shikimate (SA).</text>
</comment>
<evidence type="ECO:0000259" key="8">
    <source>
        <dbReference type="Pfam" id="PF01488"/>
    </source>
</evidence>
<dbReference type="InterPro" id="IPR036291">
    <property type="entry name" value="NAD(P)-bd_dom_sf"/>
</dbReference>
<dbReference type="HAMAP" id="MF_00222">
    <property type="entry name" value="Shikimate_DH_AroE"/>
    <property type="match status" value="1"/>
</dbReference>
<comment type="pathway">
    <text evidence="1 7">Metabolic intermediate biosynthesis; chorismate biosynthesis; chorismate from D-erythrose 4-phosphate and phosphoenolpyruvate: step 4/7.</text>
</comment>
<dbReference type="UniPathway" id="UPA00053">
    <property type="reaction ID" value="UER00087"/>
</dbReference>
<dbReference type="PANTHER" id="PTHR21089:SF1">
    <property type="entry name" value="BIFUNCTIONAL 3-DEHYDROQUINATE DEHYDRATASE_SHIKIMATE DEHYDROGENASE, CHLOROPLASTIC"/>
    <property type="match status" value="1"/>
</dbReference>